<dbReference type="OrthoDB" id="3203159at2759"/>
<keyword evidence="3" id="KW-1185">Reference proteome</keyword>
<organism evidence="2 3">
    <name type="scientific">Mycena chlorophos</name>
    <name type="common">Agaric fungus</name>
    <name type="synonym">Agaricus chlorophos</name>
    <dbReference type="NCBI Taxonomy" id="658473"/>
    <lineage>
        <taxon>Eukaryota</taxon>
        <taxon>Fungi</taxon>
        <taxon>Dikarya</taxon>
        <taxon>Basidiomycota</taxon>
        <taxon>Agaricomycotina</taxon>
        <taxon>Agaricomycetes</taxon>
        <taxon>Agaricomycetidae</taxon>
        <taxon>Agaricales</taxon>
        <taxon>Marasmiineae</taxon>
        <taxon>Mycenaceae</taxon>
        <taxon>Mycena</taxon>
    </lineage>
</organism>
<dbReference type="AlphaFoldDB" id="A0A8H6VQ05"/>
<name>A0A8H6VQ05_MYCCL</name>
<dbReference type="Proteomes" id="UP000613580">
    <property type="component" value="Unassembled WGS sequence"/>
</dbReference>
<sequence>MSTQKGGNKTTPTRGARRLEAVLLALSEEDPVPAPPPTPKKPQCPVYPSLSSWSGRRGPSSPSFQPAASVTGVRSERPLTGTAVPPATPAPCPCNGRRLPSACNAERLGRSWRRRGAAVSRATSEEAVESELLSSSDGSSEGSLPASSASTASDSTLRNSSSSPSRPPSRTDAGDNASITAALRARRVHNDLTPLFPPSITPCGFTCTATSLSSRRSKGSTFRTTPEDYNTMRDYGLDEVTGCLPGMSAERTQQFHDILVVATDSASLPFETIRNEDDEIVWRIGSAKLELVAHVVVATQQTLENLAFFGSRDPTSTFNLDLQFKMLRSSTAVGQLGPFRFNGEAKDWWIHLTEAERQLFSFHWGQLFGALQNHFITPHWRSRQVILFDAMRFRQPGHEKETPIQFFQRRISKNSFLNPVNAFNPADLALAVARVVYSQPAEWNSTINQTTCPTIAQLLDKAKNEAAALMAVWELHEDIRKRSHNGSGSGHHRFFKRANLGEVSEDANHLHDCEHGSCVHEQAAVALAADGRRNAKASNKPDYPAGRTIDGYSYSRDDSRVSARPSARFLLYLH</sequence>
<reference evidence="2" key="1">
    <citation type="submission" date="2020-05" db="EMBL/GenBank/DDBJ databases">
        <title>Mycena genomes resolve the evolution of fungal bioluminescence.</title>
        <authorList>
            <person name="Tsai I.J."/>
        </authorList>
    </citation>
    <scope>NUCLEOTIDE SEQUENCE</scope>
    <source>
        <strain evidence="2">110903Hualien_Pintung</strain>
    </source>
</reference>
<proteinExistence type="predicted"/>
<feature type="region of interest" description="Disordered" evidence="1">
    <location>
        <begin position="112"/>
        <end position="175"/>
    </location>
</feature>
<feature type="compositionally biased region" description="Pro residues" evidence="1">
    <location>
        <begin position="32"/>
        <end position="42"/>
    </location>
</feature>
<evidence type="ECO:0000313" key="3">
    <source>
        <dbReference type="Proteomes" id="UP000613580"/>
    </source>
</evidence>
<feature type="region of interest" description="Disordered" evidence="1">
    <location>
        <begin position="25"/>
        <end position="97"/>
    </location>
</feature>
<accession>A0A8H6VQ05</accession>
<comment type="caution">
    <text evidence="2">The sequence shown here is derived from an EMBL/GenBank/DDBJ whole genome shotgun (WGS) entry which is preliminary data.</text>
</comment>
<evidence type="ECO:0000313" key="2">
    <source>
        <dbReference type="EMBL" id="KAF7289454.1"/>
    </source>
</evidence>
<feature type="compositionally biased region" description="Low complexity" evidence="1">
    <location>
        <begin position="43"/>
        <end position="63"/>
    </location>
</feature>
<protein>
    <submittedName>
        <fullName evidence="2">Peptidase A2 domain-containing protein</fullName>
    </submittedName>
</protein>
<feature type="compositionally biased region" description="Low complexity" evidence="1">
    <location>
        <begin position="130"/>
        <end position="171"/>
    </location>
</feature>
<dbReference type="EMBL" id="JACAZE010000029">
    <property type="protein sequence ID" value="KAF7289454.1"/>
    <property type="molecule type" value="Genomic_DNA"/>
</dbReference>
<evidence type="ECO:0000256" key="1">
    <source>
        <dbReference type="SAM" id="MobiDB-lite"/>
    </source>
</evidence>
<gene>
    <name evidence="2" type="ORF">HMN09_01339400</name>
</gene>